<feature type="region of interest" description="Disordered" evidence="8">
    <location>
        <begin position="1"/>
        <end position="24"/>
    </location>
</feature>
<evidence type="ECO:0000256" key="4">
    <source>
        <dbReference type="ARBA" id="ARBA00022679"/>
    </source>
</evidence>
<evidence type="ECO:0000256" key="2">
    <source>
        <dbReference type="ARBA" id="ARBA00012438"/>
    </source>
</evidence>
<keyword evidence="6" id="KW-0472">Membrane</keyword>
<feature type="domain" description="PAC" evidence="10">
    <location>
        <begin position="247"/>
        <end position="299"/>
    </location>
</feature>
<dbReference type="Gene3D" id="3.30.565.10">
    <property type="entry name" value="Histidine kinase-like ATPase, C-terminal domain"/>
    <property type="match status" value="1"/>
</dbReference>
<dbReference type="InterPro" id="IPR001610">
    <property type="entry name" value="PAC"/>
</dbReference>
<keyword evidence="4" id="KW-0808">Transferase</keyword>
<evidence type="ECO:0000256" key="5">
    <source>
        <dbReference type="ARBA" id="ARBA00022777"/>
    </source>
</evidence>
<evidence type="ECO:0000313" key="12">
    <source>
        <dbReference type="Proteomes" id="UP001056201"/>
    </source>
</evidence>
<evidence type="ECO:0000256" key="6">
    <source>
        <dbReference type="ARBA" id="ARBA00023136"/>
    </source>
</evidence>
<dbReference type="NCBIfam" id="TIGR00229">
    <property type="entry name" value="sensory_box"/>
    <property type="match status" value="1"/>
</dbReference>
<feature type="domain" description="PAC" evidence="10">
    <location>
        <begin position="375"/>
        <end position="427"/>
    </location>
</feature>
<dbReference type="PRINTS" id="PR00344">
    <property type="entry name" value="BCTRLSENSOR"/>
</dbReference>
<comment type="catalytic activity">
    <reaction evidence="1">
        <text>ATP + protein L-histidine = ADP + protein N-phospho-L-histidine.</text>
        <dbReference type="EC" id="2.7.13.3"/>
    </reaction>
</comment>
<dbReference type="PROSITE" id="PS50113">
    <property type="entry name" value="PAC"/>
    <property type="match status" value="2"/>
</dbReference>
<dbReference type="Pfam" id="PF08448">
    <property type="entry name" value="PAS_4"/>
    <property type="match status" value="1"/>
</dbReference>
<feature type="compositionally biased region" description="Polar residues" evidence="8">
    <location>
        <begin position="1"/>
        <end position="10"/>
    </location>
</feature>
<evidence type="ECO:0000256" key="7">
    <source>
        <dbReference type="SAM" id="Coils"/>
    </source>
</evidence>
<evidence type="ECO:0000256" key="1">
    <source>
        <dbReference type="ARBA" id="ARBA00000085"/>
    </source>
</evidence>
<dbReference type="RefSeq" id="WP_250198377.1">
    <property type="nucleotide sequence ID" value="NZ_CP097636.1"/>
</dbReference>
<protein>
    <recommendedName>
        <fullName evidence="2">histidine kinase</fullName>
        <ecNumber evidence="2">2.7.13.3</ecNumber>
    </recommendedName>
</protein>
<dbReference type="Pfam" id="PF13426">
    <property type="entry name" value="PAS_9"/>
    <property type="match status" value="1"/>
</dbReference>
<dbReference type="PANTHER" id="PTHR42878">
    <property type="entry name" value="TWO-COMPONENT HISTIDINE KINASE"/>
    <property type="match status" value="1"/>
</dbReference>
<evidence type="ECO:0000259" key="9">
    <source>
        <dbReference type="PROSITE" id="PS50109"/>
    </source>
</evidence>
<dbReference type="SUPFAM" id="SSF55874">
    <property type="entry name" value="ATPase domain of HSP90 chaperone/DNA topoisomerase II/histidine kinase"/>
    <property type="match status" value="1"/>
</dbReference>
<dbReference type="SMART" id="SM00388">
    <property type="entry name" value="HisKA"/>
    <property type="match status" value="1"/>
</dbReference>
<keyword evidence="7" id="KW-0175">Coiled coil</keyword>
<sequence length="686" mass="76793">MPDSAYQRSRATGRRPAAGEPDLTTLPTQETLAADGDSLNTLLDYRTRPPRAPLAPSRWRQLGLRWPAAAMTAGAAVLGGGTWAALSAPLAPPVRVAVWCALAGASCVQLLALYRVMSQLSMATAAVQQFVQRLRNDDLTGAIQALRRTSDRGATPLHAAAAEVQQLLGERERRWHARVRLSGDWYWETDPQHRISWLSDDLGSHRKLGLEPHQLLGHRYDALPFFQPPEAGWSALLEPMHMRRPFRDVEIEVRRPGRSPVWITLTGAARRDELGHFVGYEGVGRDITEERLAFRRLRASERRYAVMNELSADWYWETDEQHRFVEVGDMLTDLLGETGARRYIGRTRWHAYADGASEEEWQRHRRCLQAHQAFSNFEYAVRVPGRGVRWISVSGRPRRDDSGRFLGYQGVGRDVTLRKRTEKMLLSRNAELARQVAERTAELEQHNRDLEAFSRQLAHELRTPIGHVVGLADMLRARAWERLADDEREWLALQGRAAREMSHTVTALLELARSGSTPLVREWVDLSALAHEVIAELPWLERAVPVEWQVQPGLQASCSAPLARVVLMNLLSNAAKFTRDVPLPLVRLAAHPQPGTFVVEDNGAGFDARRAARLFQPFQRLHPSRQFQGTGLGLSIVRRIVERHGGSVRAEAPAQGGARFYFNFGGALQGPDSAGESTNDAGEAAT</sequence>
<dbReference type="InterPro" id="IPR004358">
    <property type="entry name" value="Sig_transdc_His_kin-like_C"/>
</dbReference>
<dbReference type="SUPFAM" id="SSF47384">
    <property type="entry name" value="Homodimeric domain of signal transducing histidine kinase"/>
    <property type="match status" value="1"/>
</dbReference>
<keyword evidence="5 11" id="KW-0418">Kinase</keyword>
<organism evidence="11 12">
    <name type="scientific">Aquincola tertiaricarbonis</name>
    <dbReference type="NCBI Taxonomy" id="391953"/>
    <lineage>
        <taxon>Bacteria</taxon>
        <taxon>Pseudomonadati</taxon>
        <taxon>Pseudomonadota</taxon>
        <taxon>Betaproteobacteria</taxon>
        <taxon>Burkholderiales</taxon>
        <taxon>Sphaerotilaceae</taxon>
        <taxon>Aquincola</taxon>
    </lineage>
</organism>
<dbReference type="CDD" id="cd00082">
    <property type="entry name" value="HisKA"/>
    <property type="match status" value="1"/>
</dbReference>
<dbReference type="InterPro" id="IPR003594">
    <property type="entry name" value="HATPase_dom"/>
</dbReference>
<proteinExistence type="predicted"/>
<evidence type="ECO:0000256" key="8">
    <source>
        <dbReference type="SAM" id="MobiDB-lite"/>
    </source>
</evidence>
<dbReference type="InterPro" id="IPR035965">
    <property type="entry name" value="PAS-like_dom_sf"/>
</dbReference>
<dbReference type="EMBL" id="CP097636">
    <property type="protein sequence ID" value="URI10170.1"/>
    <property type="molecule type" value="Genomic_DNA"/>
</dbReference>
<dbReference type="SUPFAM" id="SSF55785">
    <property type="entry name" value="PYP-like sensor domain (PAS domain)"/>
    <property type="match status" value="2"/>
</dbReference>
<dbReference type="InterPro" id="IPR050351">
    <property type="entry name" value="BphY/WalK/GraS-like"/>
</dbReference>
<dbReference type="SMART" id="SM00086">
    <property type="entry name" value="PAC"/>
    <property type="match status" value="2"/>
</dbReference>
<dbReference type="InterPro" id="IPR000700">
    <property type="entry name" value="PAS-assoc_C"/>
</dbReference>
<gene>
    <name evidence="11" type="ORF">MW290_32065</name>
</gene>
<dbReference type="InterPro" id="IPR003661">
    <property type="entry name" value="HisK_dim/P_dom"/>
</dbReference>
<dbReference type="Gene3D" id="1.10.287.130">
    <property type="match status" value="1"/>
</dbReference>
<evidence type="ECO:0000313" key="11">
    <source>
        <dbReference type="EMBL" id="URI10170.1"/>
    </source>
</evidence>
<dbReference type="CDD" id="cd00130">
    <property type="entry name" value="PAS"/>
    <property type="match status" value="2"/>
</dbReference>
<reference evidence="11" key="1">
    <citation type="submission" date="2022-05" db="EMBL/GenBank/DDBJ databases">
        <title>An RpoN-dependent PEP-CTERM gene is involved in floc formation of an Aquincola tertiaricarbonis strain.</title>
        <authorList>
            <person name="Qiu D."/>
            <person name="Xia M."/>
        </authorList>
    </citation>
    <scope>NUCLEOTIDE SEQUENCE</scope>
    <source>
        <strain evidence="11">RN12</strain>
    </source>
</reference>
<dbReference type="EC" id="2.7.13.3" evidence="2"/>
<dbReference type="Pfam" id="PF00512">
    <property type="entry name" value="HisKA"/>
    <property type="match status" value="1"/>
</dbReference>
<dbReference type="Proteomes" id="UP001056201">
    <property type="component" value="Chromosome 2"/>
</dbReference>
<keyword evidence="12" id="KW-1185">Reference proteome</keyword>
<dbReference type="InterPro" id="IPR013656">
    <property type="entry name" value="PAS_4"/>
</dbReference>
<name>A0ABY4SDC0_AQUTE</name>
<dbReference type="Pfam" id="PF02518">
    <property type="entry name" value="HATPase_c"/>
    <property type="match status" value="1"/>
</dbReference>
<keyword evidence="3" id="KW-0597">Phosphoprotein</keyword>
<evidence type="ECO:0000259" key="10">
    <source>
        <dbReference type="PROSITE" id="PS50113"/>
    </source>
</evidence>
<dbReference type="PANTHER" id="PTHR42878:SF15">
    <property type="entry name" value="BACTERIOPHYTOCHROME"/>
    <property type="match status" value="1"/>
</dbReference>
<dbReference type="InterPro" id="IPR036890">
    <property type="entry name" value="HATPase_C_sf"/>
</dbReference>
<feature type="coiled-coil region" evidence="7">
    <location>
        <begin position="429"/>
        <end position="463"/>
    </location>
</feature>
<accession>A0ABY4SDC0</accession>
<dbReference type="InterPro" id="IPR000014">
    <property type="entry name" value="PAS"/>
</dbReference>
<evidence type="ECO:0000256" key="3">
    <source>
        <dbReference type="ARBA" id="ARBA00022553"/>
    </source>
</evidence>
<dbReference type="PROSITE" id="PS50109">
    <property type="entry name" value="HIS_KIN"/>
    <property type="match status" value="1"/>
</dbReference>
<dbReference type="Gene3D" id="3.30.450.20">
    <property type="entry name" value="PAS domain"/>
    <property type="match status" value="2"/>
</dbReference>
<feature type="domain" description="Histidine kinase" evidence="9">
    <location>
        <begin position="456"/>
        <end position="668"/>
    </location>
</feature>
<dbReference type="InterPro" id="IPR036097">
    <property type="entry name" value="HisK_dim/P_sf"/>
</dbReference>
<dbReference type="GO" id="GO:0016301">
    <property type="term" value="F:kinase activity"/>
    <property type="evidence" value="ECO:0007669"/>
    <property type="project" value="UniProtKB-KW"/>
</dbReference>
<dbReference type="SMART" id="SM00387">
    <property type="entry name" value="HATPase_c"/>
    <property type="match status" value="1"/>
</dbReference>
<dbReference type="InterPro" id="IPR005467">
    <property type="entry name" value="His_kinase_dom"/>
</dbReference>